<dbReference type="OrthoDB" id="3036049at2759"/>
<evidence type="ECO:0000313" key="3">
    <source>
        <dbReference type="Proteomes" id="UP000230002"/>
    </source>
</evidence>
<dbReference type="AlphaFoldDB" id="A0A2G8RYD6"/>
<proteinExistence type="predicted"/>
<evidence type="ECO:0000256" key="1">
    <source>
        <dbReference type="SAM" id="MobiDB-lite"/>
    </source>
</evidence>
<name>A0A2G8RYD6_9APHY</name>
<dbReference type="STRING" id="1077348.A0A2G8RYD6"/>
<evidence type="ECO:0008006" key="4">
    <source>
        <dbReference type="Google" id="ProtNLM"/>
    </source>
</evidence>
<dbReference type="EMBL" id="AYKW01000045">
    <property type="protein sequence ID" value="PIL26531.1"/>
    <property type="molecule type" value="Genomic_DNA"/>
</dbReference>
<dbReference type="Proteomes" id="UP000230002">
    <property type="component" value="Unassembled WGS sequence"/>
</dbReference>
<comment type="caution">
    <text evidence="2">The sequence shown here is derived from an EMBL/GenBank/DDBJ whole genome shotgun (WGS) entry which is preliminary data.</text>
</comment>
<keyword evidence="3" id="KW-1185">Reference proteome</keyword>
<feature type="region of interest" description="Disordered" evidence="1">
    <location>
        <begin position="1"/>
        <end position="31"/>
    </location>
</feature>
<feature type="compositionally biased region" description="Polar residues" evidence="1">
    <location>
        <begin position="20"/>
        <end position="31"/>
    </location>
</feature>
<sequence>MSADNATVRPPKRARRSPEQDNSPQHGSTSTGALLLTNHEHHPEFWFDDGNIILVTPKHMGFRIFRGLLAAQSTVFADMFASSSPSADETLDGCPVVQVADSHVDLAHLFRVLLPTSPIKWVFHLTVTKLPPLNVFTSYLQAAEPNHERVRSFDEISAVIRLAHKYHIPSIQEQALRALQAYHFTSDFDVYFGPPKNHISLHNIQHIGAVNLARLTDTPLMLPSALYGCCHIGGRLLDGWTREDGTVEHLSTDDIKRCFDAHFLLAREQAPVPSRLCAPVPLDRCTERGRCKLYVTALAGSPSLVEMVMKEDMLTDRSPLIRSLQSNSMCDGCMQVLLEWDRLERKRVWDRLPQIFGIAVDGWAKVDGKDAQS</sequence>
<protein>
    <recommendedName>
        <fullName evidence="4">BTB domain-containing protein</fullName>
    </recommendedName>
</protein>
<evidence type="ECO:0000313" key="2">
    <source>
        <dbReference type="EMBL" id="PIL26531.1"/>
    </source>
</evidence>
<gene>
    <name evidence="2" type="ORF">GSI_12289</name>
</gene>
<reference evidence="2 3" key="1">
    <citation type="journal article" date="2015" name="Sci. Rep.">
        <title>Chromosome-level genome map provides insights into diverse defense mechanisms in the medicinal fungus Ganoderma sinense.</title>
        <authorList>
            <person name="Zhu Y."/>
            <person name="Xu J."/>
            <person name="Sun C."/>
            <person name="Zhou S."/>
            <person name="Xu H."/>
            <person name="Nelson D.R."/>
            <person name="Qian J."/>
            <person name="Song J."/>
            <person name="Luo H."/>
            <person name="Xiang L."/>
            <person name="Li Y."/>
            <person name="Xu Z."/>
            <person name="Ji A."/>
            <person name="Wang L."/>
            <person name="Lu S."/>
            <person name="Hayward A."/>
            <person name="Sun W."/>
            <person name="Li X."/>
            <person name="Schwartz D.C."/>
            <person name="Wang Y."/>
            <person name="Chen S."/>
        </authorList>
    </citation>
    <scope>NUCLEOTIDE SEQUENCE [LARGE SCALE GENOMIC DNA]</scope>
    <source>
        <strain evidence="2 3">ZZ0214-1</strain>
    </source>
</reference>
<organism evidence="2 3">
    <name type="scientific">Ganoderma sinense ZZ0214-1</name>
    <dbReference type="NCBI Taxonomy" id="1077348"/>
    <lineage>
        <taxon>Eukaryota</taxon>
        <taxon>Fungi</taxon>
        <taxon>Dikarya</taxon>
        <taxon>Basidiomycota</taxon>
        <taxon>Agaricomycotina</taxon>
        <taxon>Agaricomycetes</taxon>
        <taxon>Polyporales</taxon>
        <taxon>Polyporaceae</taxon>
        <taxon>Ganoderma</taxon>
    </lineage>
</organism>
<accession>A0A2G8RYD6</accession>